<dbReference type="Proteomes" id="UP000546701">
    <property type="component" value="Unassembled WGS sequence"/>
</dbReference>
<protein>
    <submittedName>
        <fullName evidence="3">Type IV secretion system protein VirB9</fullName>
    </submittedName>
</protein>
<keyword evidence="4" id="KW-1185">Reference proteome</keyword>
<accession>A0A7W9BWI8</accession>
<keyword evidence="2" id="KW-0732">Signal</keyword>
<dbReference type="InterPro" id="IPR038161">
    <property type="entry name" value="VirB9/CagX/TrbG_C_sf"/>
</dbReference>
<name>A0A7W9BWI8_9SPHN</name>
<dbReference type="AlphaFoldDB" id="A0A7W9BWI8"/>
<dbReference type="EMBL" id="JACIJR010000013">
    <property type="protein sequence ID" value="MBB5730958.1"/>
    <property type="molecule type" value="Genomic_DNA"/>
</dbReference>
<organism evidence="3 4">
    <name type="scientific">Sphingomonas prati</name>
    <dbReference type="NCBI Taxonomy" id="1843237"/>
    <lineage>
        <taxon>Bacteria</taxon>
        <taxon>Pseudomonadati</taxon>
        <taxon>Pseudomonadota</taxon>
        <taxon>Alphaproteobacteria</taxon>
        <taxon>Sphingomonadales</taxon>
        <taxon>Sphingomonadaceae</taxon>
        <taxon>Sphingomonas</taxon>
    </lineage>
</organism>
<dbReference type="InterPro" id="IPR033645">
    <property type="entry name" value="VirB9/CagX/TrbG_C"/>
</dbReference>
<dbReference type="Gene3D" id="2.60.40.2500">
    <property type="match status" value="1"/>
</dbReference>
<dbReference type="InterPro" id="IPR010258">
    <property type="entry name" value="Conjugal_tfr_TrbG/VirB9/CagX"/>
</dbReference>
<evidence type="ECO:0000256" key="2">
    <source>
        <dbReference type="ARBA" id="ARBA00022729"/>
    </source>
</evidence>
<comment type="caution">
    <text evidence="3">The sequence shown here is derived from an EMBL/GenBank/DDBJ whole genome shotgun (WGS) entry which is preliminary data.</text>
</comment>
<dbReference type="Pfam" id="PF03524">
    <property type="entry name" value="CagX"/>
    <property type="match status" value="1"/>
</dbReference>
<proteinExistence type="inferred from homology"/>
<comment type="similarity">
    <text evidence="1">Belongs to the TrbG/VirB9 family.</text>
</comment>
<evidence type="ECO:0000313" key="3">
    <source>
        <dbReference type="EMBL" id="MBB5730958.1"/>
    </source>
</evidence>
<evidence type="ECO:0000313" key="4">
    <source>
        <dbReference type="Proteomes" id="UP000546701"/>
    </source>
</evidence>
<gene>
    <name evidence="3" type="ORF">FHS99_003466</name>
</gene>
<dbReference type="RefSeq" id="WP_157177943.1">
    <property type="nucleotide sequence ID" value="NZ_BMJP01000011.1"/>
</dbReference>
<sequence length="229" mass="24667">MRFVAGAACVFAVVGAVPAVARPREQIVDYRQGQLVGLRAVIGHPLTLRFAPGEKVTGATISDPTGWEAEPNRSGSRLVVKARSTGGAATMAVVTDRRSYTFTLSVAPEREKTTLPIAVRVQPATIGQLAPFQTAGNFASERTFYEIRGAAELRPSSVTEDGVRTFIDWPADAALPAVYALDTAGRESLTNGNMRNGRFVIDSVEKHLIFRLDKRAATAVRVLSRSARK</sequence>
<reference evidence="3 4" key="1">
    <citation type="submission" date="2020-08" db="EMBL/GenBank/DDBJ databases">
        <title>Genomic Encyclopedia of Type Strains, Phase IV (KMG-IV): sequencing the most valuable type-strain genomes for metagenomic binning, comparative biology and taxonomic classification.</title>
        <authorList>
            <person name="Goeker M."/>
        </authorList>
    </citation>
    <scope>NUCLEOTIDE SEQUENCE [LARGE SCALE GENOMIC DNA]</scope>
    <source>
        <strain evidence="3 4">DSM 103336</strain>
    </source>
</reference>
<evidence type="ECO:0000256" key="1">
    <source>
        <dbReference type="ARBA" id="ARBA00006135"/>
    </source>
</evidence>
<dbReference type="OrthoDB" id="7390264at2"/>
<dbReference type="CDD" id="cd06911">
    <property type="entry name" value="VirB9_CagX_TrbG"/>
    <property type="match status" value="1"/>
</dbReference>